<evidence type="ECO:0000313" key="14">
    <source>
        <dbReference type="Proteomes" id="UP000324907"/>
    </source>
</evidence>
<keyword evidence="5" id="KW-0104">Cadmium</keyword>
<keyword evidence="13" id="KW-1185">Reference proteome</keyword>
<keyword evidence="5" id="KW-0464">Manganese</keyword>
<comment type="catalytic activity">
    <reaction evidence="4 6">
        <text>D-erythrose 4-phosphate + phosphoenolpyruvate + H2O = 7-phospho-2-dehydro-3-deoxy-D-arabino-heptonate + phosphate</text>
        <dbReference type="Rhea" id="RHEA:14717"/>
        <dbReference type="ChEBI" id="CHEBI:15377"/>
        <dbReference type="ChEBI" id="CHEBI:16897"/>
        <dbReference type="ChEBI" id="CHEBI:43474"/>
        <dbReference type="ChEBI" id="CHEBI:58394"/>
        <dbReference type="ChEBI" id="CHEBI:58702"/>
        <dbReference type="EC" id="2.5.1.54"/>
    </reaction>
</comment>
<dbReference type="Proteomes" id="UP000325113">
    <property type="component" value="Unassembled WGS sequence"/>
</dbReference>
<gene>
    <name evidence="11" type="ORF">FNF27_02388</name>
    <name evidence="10" type="ORF">FNF28_00114</name>
    <name evidence="8" type="ORF">FNF29_08116</name>
    <name evidence="9" type="ORF">FNF31_00956</name>
</gene>
<dbReference type="Pfam" id="PF01474">
    <property type="entry name" value="DAHP_synth_2"/>
    <property type="match status" value="1"/>
</dbReference>
<dbReference type="Proteomes" id="UP000323011">
    <property type="component" value="Unassembled WGS sequence"/>
</dbReference>
<evidence type="ECO:0000256" key="5">
    <source>
        <dbReference type="PIRSR" id="PIRSR602480-1"/>
    </source>
</evidence>
<evidence type="ECO:0000256" key="3">
    <source>
        <dbReference type="ARBA" id="ARBA00022679"/>
    </source>
</evidence>
<evidence type="ECO:0000313" key="8">
    <source>
        <dbReference type="EMBL" id="KAA0146343.1"/>
    </source>
</evidence>
<evidence type="ECO:0000313" key="11">
    <source>
        <dbReference type="EMBL" id="KAA0175996.1"/>
    </source>
</evidence>
<organism evidence="8 13">
    <name type="scientific">Cafeteria roenbergensis</name>
    <name type="common">Marine flagellate</name>
    <dbReference type="NCBI Taxonomy" id="33653"/>
    <lineage>
        <taxon>Eukaryota</taxon>
        <taxon>Sar</taxon>
        <taxon>Stramenopiles</taxon>
        <taxon>Bigyra</taxon>
        <taxon>Opalozoa</taxon>
        <taxon>Bicosoecida</taxon>
        <taxon>Cafeteriaceae</taxon>
        <taxon>Cafeteria</taxon>
    </lineage>
</organism>
<accession>A0A5A8C020</accession>
<name>A0A5A8C020_CAFRO</name>
<feature type="binding site" evidence="5">
    <location>
        <position position="387"/>
    </location>
    <ligand>
        <name>phosphoenolpyruvate</name>
        <dbReference type="ChEBI" id="CHEBI:58702"/>
    </ligand>
</feature>
<comment type="caution">
    <text evidence="8">The sequence shown here is derived from an EMBL/GenBank/DDBJ whole genome shotgun (WGS) entry which is preliminary data.</text>
</comment>
<protein>
    <recommendedName>
        <fullName evidence="6">Phospho-2-dehydro-3-deoxyheptonate aldolase</fullName>
        <ecNumber evidence="6">2.5.1.54</ecNumber>
    </recommendedName>
</protein>
<sequence length="543" mass="58576">MADDWAPGSWRAFEAKQQPKYADKAALDAVLAQVKSLPPLVCSEEVDDVRRQLAEVAEGKRFLLQGGDCAERFADCNSSLIENKLRILLQMSLVLTWGARMPTLRIGRMAGQYSKPRSADMETVEGVGLVPSFRGENVNGFDATDRAPDPQRLLAGYFHSAATLNYVRSLLDSGFSDLHRARSWELGFVKDPAQKAKYEAMTAEILSALDFMRTVGGSSLDGAEAVRRASIFSSHEGLHLDFEQALTRSADSAASIWDRAAGVAGAPAPAPEDSEPSTAAAAASSPPAATSPASRTSSPGAADAAAAAAGEPSSSSRRWYNLGAHFLWIGDRTRALDGAHIEYFRGIANPIGVKVGPSMKRAELVPLIRMLWPSPEEQPGKIVLITRLGAGRVRELLPPFIRAVQAARLPVVWTCDPMHGNTRKSSVTGLKTRDFADVVSELRDTFEVHRELGSRLGGVHFELTGEDVTECTGGPSRVAEEDLPLRYMTHCDPRLNYAQSMELAFLIASYLRSTAAGTEGAATYAWKTSSLDPDEEGEAEADA</sequence>
<dbReference type="AlphaFoldDB" id="A0A5A8C020"/>
<dbReference type="PANTHER" id="PTHR21337:SF0">
    <property type="entry name" value="PHOSPHO-2-DEHYDRO-3-DEOXYHEPTONATE ALDOLASE"/>
    <property type="match status" value="1"/>
</dbReference>
<feature type="compositionally biased region" description="Low complexity" evidence="7">
    <location>
        <begin position="276"/>
        <end position="309"/>
    </location>
</feature>
<comment type="pathway">
    <text evidence="1 6">Metabolic intermediate biosynthesis; chorismate biosynthesis; chorismate from D-erythrose 4-phosphate and phosphoenolpyruvate: step 1/7.</text>
</comment>
<dbReference type="PANTHER" id="PTHR21337">
    <property type="entry name" value="PHOSPHO-2-DEHYDRO-3-DEOXYHEPTONATE ALDOLASE 1, 2"/>
    <property type="match status" value="1"/>
</dbReference>
<feature type="binding site" evidence="5">
    <location>
        <position position="462"/>
    </location>
    <ligand>
        <name>Mn(2+)</name>
        <dbReference type="ChEBI" id="CHEBI:29035"/>
    </ligand>
</feature>
<dbReference type="SUPFAM" id="SSF51569">
    <property type="entry name" value="Aldolase"/>
    <property type="match status" value="2"/>
</dbReference>
<feature type="region of interest" description="Disordered" evidence="7">
    <location>
        <begin position="264"/>
        <end position="309"/>
    </location>
</feature>
<dbReference type="GO" id="GO:0008652">
    <property type="term" value="P:amino acid biosynthetic process"/>
    <property type="evidence" value="ECO:0007669"/>
    <property type="project" value="UniProtKB-KW"/>
</dbReference>
<reference evidence="12 13" key="1">
    <citation type="submission" date="2019-07" db="EMBL/GenBank/DDBJ databases">
        <title>Genomes of Cafeteria roenbergensis.</title>
        <authorList>
            <person name="Fischer M.G."/>
            <person name="Hackl T."/>
            <person name="Roman M."/>
        </authorList>
    </citation>
    <scope>NUCLEOTIDE SEQUENCE [LARGE SCALE GENOMIC DNA]</scope>
    <source>
        <strain evidence="8 13">BVI</strain>
        <strain evidence="9 15">Cflag</strain>
        <strain evidence="11 12">E4-10P</strain>
        <strain evidence="10 14">RCC970-E3</strain>
    </source>
</reference>
<feature type="binding site" evidence="5">
    <location>
        <position position="419"/>
    </location>
    <ligand>
        <name>Mn(2+)</name>
        <dbReference type="ChEBI" id="CHEBI:29035"/>
    </ligand>
</feature>
<dbReference type="UniPathway" id="UPA00053">
    <property type="reaction ID" value="UER00084"/>
</dbReference>
<evidence type="ECO:0000313" key="15">
    <source>
        <dbReference type="Proteomes" id="UP000325113"/>
    </source>
</evidence>
<evidence type="ECO:0000256" key="7">
    <source>
        <dbReference type="SAM" id="MobiDB-lite"/>
    </source>
</evidence>
<feature type="binding site" evidence="5">
    <location>
        <position position="492"/>
    </location>
    <ligand>
        <name>Mn(2+)</name>
        <dbReference type="ChEBI" id="CHEBI:29035"/>
    </ligand>
</feature>
<dbReference type="EMBL" id="VLTO01000010">
    <property type="protein sequence ID" value="KAA0175996.1"/>
    <property type="molecule type" value="Genomic_DNA"/>
</dbReference>
<dbReference type="InterPro" id="IPR002480">
    <property type="entry name" value="DAHP_synth_2"/>
</dbReference>
<evidence type="ECO:0000313" key="13">
    <source>
        <dbReference type="Proteomes" id="UP000323011"/>
    </source>
</evidence>
<dbReference type="GO" id="GO:0009423">
    <property type="term" value="P:chorismate biosynthetic process"/>
    <property type="evidence" value="ECO:0007669"/>
    <property type="project" value="UniProtKB-UniPathway"/>
</dbReference>
<dbReference type="EC" id="2.5.1.54" evidence="6"/>
<feature type="binding site" evidence="5">
    <location>
        <position position="354"/>
    </location>
    <ligand>
        <name>phosphoenolpyruvate</name>
        <dbReference type="ChEBI" id="CHEBI:58702"/>
    </ligand>
</feature>
<evidence type="ECO:0000256" key="2">
    <source>
        <dbReference type="ARBA" id="ARBA00008911"/>
    </source>
</evidence>
<dbReference type="EMBL" id="VLTL01000001">
    <property type="protein sequence ID" value="KAA0172431.1"/>
    <property type="molecule type" value="Genomic_DNA"/>
</dbReference>
<evidence type="ECO:0000313" key="9">
    <source>
        <dbReference type="EMBL" id="KAA0167518.1"/>
    </source>
</evidence>
<keyword evidence="6" id="KW-0057">Aromatic amino acid biosynthesis</keyword>
<evidence type="ECO:0000256" key="1">
    <source>
        <dbReference type="ARBA" id="ARBA00004688"/>
    </source>
</evidence>
<evidence type="ECO:0000313" key="12">
    <source>
        <dbReference type="Proteomes" id="UP000322899"/>
    </source>
</evidence>
<dbReference type="GO" id="GO:0003849">
    <property type="term" value="F:3-deoxy-7-phosphoheptulonate synthase activity"/>
    <property type="evidence" value="ECO:0007669"/>
    <property type="project" value="UniProtKB-EC"/>
</dbReference>
<dbReference type="OMA" id="FKVMMQM"/>
<dbReference type="Gene3D" id="3.20.20.70">
    <property type="entry name" value="Aldolase class I"/>
    <property type="match status" value="2"/>
</dbReference>
<evidence type="ECO:0000256" key="6">
    <source>
        <dbReference type="RuleBase" id="RU363071"/>
    </source>
</evidence>
<feature type="binding site" evidence="5">
    <location>
        <position position="108"/>
    </location>
    <ligand>
        <name>phosphoenolpyruvate</name>
        <dbReference type="ChEBI" id="CHEBI:58702"/>
    </ligand>
</feature>
<feature type="binding site" evidence="5">
    <location>
        <position position="69"/>
    </location>
    <ligand>
        <name>Mn(2+)</name>
        <dbReference type="ChEBI" id="CHEBI:29035"/>
    </ligand>
</feature>
<keyword evidence="5" id="KW-0170">Cobalt</keyword>
<dbReference type="GO" id="GO:0009073">
    <property type="term" value="P:aromatic amino acid family biosynthetic process"/>
    <property type="evidence" value="ECO:0007669"/>
    <property type="project" value="UniProtKB-KW"/>
</dbReference>
<keyword evidence="3 6" id="KW-0808">Transferase</keyword>
<comment type="similarity">
    <text evidence="2 6">Belongs to the class-II DAHP synthase family.</text>
</comment>
<evidence type="ECO:0000256" key="4">
    <source>
        <dbReference type="ARBA" id="ARBA00047508"/>
    </source>
</evidence>
<dbReference type="Proteomes" id="UP000324907">
    <property type="component" value="Unassembled WGS sequence"/>
</dbReference>
<dbReference type="Proteomes" id="UP000322899">
    <property type="component" value="Unassembled WGS sequence"/>
</dbReference>
<dbReference type="EMBL" id="VLTM01000005">
    <property type="protein sequence ID" value="KAA0167518.1"/>
    <property type="molecule type" value="Genomic_DNA"/>
</dbReference>
<evidence type="ECO:0000313" key="10">
    <source>
        <dbReference type="EMBL" id="KAA0172431.1"/>
    </source>
</evidence>
<proteinExistence type="inferred from homology"/>
<dbReference type="OrthoDB" id="2338at2759"/>
<dbReference type="InterPro" id="IPR013785">
    <property type="entry name" value="Aldolase_TIM"/>
</dbReference>
<dbReference type="EMBL" id="VLTN01000091">
    <property type="protein sequence ID" value="KAA0146343.1"/>
    <property type="molecule type" value="Genomic_DNA"/>
</dbReference>
<keyword evidence="6" id="KW-0028">Amino-acid biosynthesis</keyword>
<comment type="cofactor">
    <cofactor evidence="5">
        <name>Mn(2+)</name>
        <dbReference type="ChEBI" id="CHEBI:29035"/>
    </cofactor>
    <cofactor evidence="5">
        <name>Co(2+)</name>
        <dbReference type="ChEBI" id="CHEBI:48828"/>
    </cofactor>
    <cofactor evidence="5">
        <name>Cd(2+)</name>
        <dbReference type="ChEBI" id="CHEBI:48775"/>
    </cofactor>
    <text evidence="5">Binds 1 divalent cation per subunit. The enzyme is active with manganese, cobalt or cadmium ions.</text>
</comment>